<name>A0AAN7ZCR0_9PEZI</name>
<comment type="caution">
    <text evidence="1">The sequence shown here is derived from an EMBL/GenBank/DDBJ whole genome shotgun (WGS) entry which is preliminary data.</text>
</comment>
<evidence type="ECO:0000313" key="1">
    <source>
        <dbReference type="EMBL" id="KAK5634986.1"/>
    </source>
</evidence>
<keyword evidence="2" id="KW-1185">Reference proteome</keyword>
<dbReference type="EMBL" id="JAWHQM010000047">
    <property type="protein sequence ID" value="KAK5634986.1"/>
    <property type="molecule type" value="Genomic_DNA"/>
</dbReference>
<protein>
    <submittedName>
        <fullName evidence="1">Uncharacterized protein</fullName>
    </submittedName>
</protein>
<proteinExistence type="predicted"/>
<dbReference type="AlphaFoldDB" id="A0AAN7ZCR0"/>
<gene>
    <name evidence="1" type="ORF">RRF57_010698</name>
</gene>
<accession>A0AAN7ZCR0</accession>
<reference evidence="1 2" key="1">
    <citation type="submission" date="2023-10" db="EMBL/GenBank/DDBJ databases">
        <title>Draft genome sequence of Xylaria bambusicola isolate GMP-LS, the root and basal stem rot pathogen of sugarcane in Indonesia.</title>
        <authorList>
            <person name="Selvaraj P."/>
            <person name="Muralishankar V."/>
            <person name="Muruganantham S."/>
            <person name="Sp S."/>
            <person name="Haryani S."/>
            <person name="Lau K.J.X."/>
            <person name="Naqvi N.I."/>
        </authorList>
    </citation>
    <scope>NUCLEOTIDE SEQUENCE [LARGE SCALE GENOMIC DNA]</scope>
    <source>
        <strain evidence="1">GMP-LS</strain>
    </source>
</reference>
<evidence type="ECO:0000313" key="2">
    <source>
        <dbReference type="Proteomes" id="UP001305414"/>
    </source>
</evidence>
<dbReference type="Proteomes" id="UP001305414">
    <property type="component" value="Unassembled WGS sequence"/>
</dbReference>
<organism evidence="1 2">
    <name type="scientific">Xylaria bambusicola</name>
    <dbReference type="NCBI Taxonomy" id="326684"/>
    <lineage>
        <taxon>Eukaryota</taxon>
        <taxon>Fungi</taxon>
        <taxon>Dikarya</taxon>
        <taxon>Ascomycota</taxon>
        <taxon>Pezizomycotina</taxon>
        <taxon>Sordariomycetes</taxon>
        <taxon>Xylariomycetidae</taxon>
        <taxon>Xylariales</taxon>
        <taxon>Xylariaceae</taxon>
        <taxon>Xylaria</taxon>
    </lineage>
</organism>
<sequence length="151" mass="16832">MALVSIIISKPLGHGLILPRYRLPVEHSPVDARVPPVIVYPALEFVGIIRFEHGAGKSKRRYANRLSGYKFIGMPGNISLDAMLASLILKLQRTTSRKDVGYIRIADFCVKIPWDFDVTICTPHVPRIRAENVESPEPITFQVSPPTEGVD</sequence>